<accession>A0ABS1R6Y6</accession>
<dbReference type="InterPro" id="IPR029052">
    <property type="entry name" value="Metallo-depent_PP-like"/>
</dbReference>
<comment type="caution">
    <text evidence="3">The sequence shown here is derived from an EMBL/GenBank/DDBJ whole genome shotgun (WGS) entry which is preliminary data.</text>
</comment>
<dbReference type="RefSeq" id="WP_202103967.1">
    <property type="nucleotide sequence ID" value="NZ_JAERTY010000009.1"/>
</dbReference>
<protein>
    <submittedName>
        <fullName evidence="3">CapA family protein</fullName>
    </submittedName>
</protein>
<evidence type="ECO:0000256" key="1">
    <source>
        <dbReference type="ARBA" id="ARBA00005662"/>
    </source>
</evidence>
<dbReference type="InterPro" id="IPR019079">
    <property type="entry name" value="Capsule_synth_CapA"/>
</dbReference>
<dbReference type="SUPFAM" id="SSF56300">
    <property type="entry name" value="Metallo-dependent phosphatases"/>
    <property type="match status" value="1"/>
</dbReference>
<feature type="domain" description="Capsule synthesis protein CapA" evidence="2">
    <location>
        <begin position="4"/>
        <end position="228"/>
    </location>
</feature>
<gene>
    <name evidence="3" type="ORF">JKG61_16035</name>
</gene>
<dbReference type="CDD" id="cd07381">
    <property type="entry name" value="MPP_CapA"/>
    <property type="match status" value="1"/>
</dbReference>
<name>A0ABS1R6Y6_9SPHI</name>
<dbReference type="EMBL" id="JAERTY010000009">
    <property type="protein sequence ID" value="MBL1410265.1"/>
    <property type="molecule type" value="Genomic_DNA"/>
</dbReference>
<comment type="similarity">
    <text evidence="1">Belongs to the CapA family.</text>
</comment>
<evidence type="ECO:0000313" key="4">
    <source>
        <dbReference type="Proteomes" id="UP000625283"/>
    </source>
</evidence>
<sequence length="364" mass="41231">MVHKFVFVGDVVMNTKPQFSPDVQAALQDASVVSCNVEAPLRGYGQASIKTGPLVDQHPDAADWLLGLGFNLFSLANNHIADFGPEALLATKNAFPKDTVIGAGSEEEAYALLVRTIDRVRYGFLAYGENGYGALNGDRSVGHAWVNRPGLDRDIRTYKEQVDILIVQVHAGVELLDVPIPEWRDRFRQIIDSGADLLVAHHPHVVQGVEYYKDKAICYSLGNFYFDYPSNHPEWNKGAILTVDVVDKKIQTIHFDIVEKKGEHIGYCTIEQSSKKMKALNERLLGEGYQDYVDQQAVVLWNRYHKAYYAKVTNGLVDYSLKGILKHIKRILFNRRVDYNMLWHNLFIESNIWLVQRAGNLLKK</sequence>
<dbReference type="PANTHER" id="PTHR33393">
    <property type="entry name" value="POLYGLUTAMINE SYNTHESIS ACCESSORY PROTEIN RV0574C-RELATED"/>
    <property type="match status" value="1"/>
</dbReference>
<organism evidence="3 4">
    <name type="scientific">Sphingobacterium faecale</name>
    <dbReference type="NCBI Taxonomy" id="2803775"/>
    <lineage>
        <taxon>Bacteria</taxon>
        <taxon>Pseudomonadati</taxon>
        <taxon>Bacteroidota</taxon>
        <taxon>Sphingobacteriia</taxon>
        <taxon>Sphingobacteriales</taxon>
        <taxon>Sphingobacteriaceae</taxon>
        <taxon>Sphingobacterium</taxon>
    </lineage>
</organism>
<dbReference type="PANTHER" id="PTHR33393:SF13">
    <property type="entry name" value="PGA BIOSYNTHESIS PROTEIN CAPA"/>
    <property type="match status" value="1"/>
</dbReference>
<keyword evidence="4" id="KW-1185">Reference proteome</keyword>
<dbReference type="Gene3D" id="3.60.21.10">
    <property type="match status" value="1"/>
</dbReference>
<reference evidence="3 4" key="1">
    <citation type="submission" date="2021-01" db="EMBL/GenBank/DDBJ databases">
        <title>C459-1 draft genome sequence.</title>
        <authorList>
            <person name="Zhang X.-F."/>
        </authorList>
    </citation>
    <scope>NUCLEOTIDE SEQUENCE [LARGE SCALE GENOMIC DNA]</scope>
    <source>
        <strain evidence="4">C459-1</strain>
    </source>
</reference>
<dbReference type="Proteomes" id="UP000625283">
    <property type="component" value="Unassembled WGS sequence"/>
</dbReference>
<dbReference type="InterPro" id="IPR052169">
    <property type="entry name" value="CW_Biosynth-Accessory"/>
</dbReference>
<evidence type="ECO:0000313" key="3">
    <source>
        <dbReference type="EMBL" id="MBL1410265.1"/>
    </source>
</evidence>
<dbReference type="Pfam" id="PF09587">
    <property type="entry name" value="PGA_cap"/>
    <property type="match status" value="1"/>
</dbReference>
<evidence type="ECO:0000259" key="2">
    <source>
        <dbReference type="SMART" id="SM00854"/>
    </source>
</evidence>
<dbReference type="SMART" id="SM00854">
    <property type="entry name" value="PGA_cap"/>
    <property type="match status" value="1"/>
</dbReference>
<proteinExistence type="inferred from homology"/>